<evidence type="ECO:0000313" key="2">
    <source>
        <dbReference type="Proteomes" id="UP000810207"/>
    </source>
</evidence>
<gene>
    <name evidence="1" type="ORF">J2Z28_001912</name>
</gene>
<reference evidence="1 2" key="1">
    <citation type="submission" date="2021-03" db="EMBL/GenBank/DDBJ databases">
        <title>Genomic Encyclopedia of Type Strains, Phase IV (KMG-IV): sequencing the most valuable type-strain genomes for metagenomic binning, comparative biology and taxonomic classification.</title>
        <authorList>
            <person name="Goeker M."/>
        </authorList>
    </citation>
    <scope>NUCLEOTIDE SEQUENCE [LARGE SCALE GENOMIC DNA]</scope>
    <source>
        <strain evidence="1 2">DSM 21292</strain>
    </source>
</reference>
<dbReference type="EMBL" id="JAGIKV010000006">
    <property type="protein sequence ID" value="MBP2245294.1"/>
    <property type="molecule type" value="Genomic_DNA"/>
</dbReference>
<proteinExistence type="predicted"/>
<dbReference type="RefSeq" id="WP_211082056.1">
    <property type="nucleotide sequence ID" value="NZ_CBCSLC010000003.1"/>
</dbReference>
<sequence length="68" mass="7769">MSGEKVTAQTYWVWTYIAAAKNPSRSVSGVPVWPHYQKDAPKEWLDQGLIIDASEYVEEGQTTIFDFM</sequence>
<dbReference type="Proteomes" id="UP000810207">
    <property type="component" value="Unassembled WGS sequence"/>
</dbReference>
<comment type="caution">
    <text evidence="1">The sequence shown here is derived from an EMBL/GenBank/DDBJ whole genome shotgun (WGS) entry which is preliminary data.</text>
</comment>
<name>A0ABS4RSM2_PAEXY</name>
<evidence type="ECO:0000313" key="1">
    <source>
        <dbReference type="EMBL" id="MBP2245294.1"/>
    </source>
</evidence>
<accession>A0ABS4RSM2</accession>
<keyword evidence="2" id="KW-1185">Reference proteome</keyword>
<organism evidence="1 2">
    <name type="scientific">Paenibacillus xylanexedens</name>
    <dbReference type="NCBI Taxonomy" id="528191"/>
    <lineage>
        <taxon>Bacteria</taxon>
        <taxon>Bacillati</taxon>
        <taxon>Bacillota</taxon>
        <taxon>Bacilli</taxon>
        <taxon>Bacillales</taxon>
        <taxon>Paenibacillaceae</taxon>
        <taxon>Paenibacillus</taxon>
    </lineage>
</organism>
<protein>
    <submittedName>
        <fullName evidence="1">Uncharacterized protein</fullName>
    </submittedName>
</protein>